<dbReference type="EMBL" id="VTZN01000162">
    <property type="protein sequence ID" value="KAA1248419.1"/>
    <property type="molecule type" value="Genomic_DNA"/>
</dbReference>
<sequence length="178" mass="19248">MAGWCFHAERKPKRVTKLASWPPKKRLVSALTGVLLIMCGATACWVVRQIDSHNDCAVVEQLGHQWIAMAQSVTALENGQGERRDLVAIADKESSMSDDIRAASGSVSSPALKNQLGKWAQGTALLANSQRDYANRPPQMNPSSGEDADYYHAAVMTYEAAQALLMACPNMPPVPPAN</sequence>
<protein>
    <submittedName>
        <fullName evidence="1">Uncharacterized protein</fullName>
    </submittedName>
</protein>
<accession>A0A5B1BN53</accession>
<reference evidence="1 2" key="1">
    <citation type="submission" date="2019-09" db="EMBL/GenBank/DDBJ databases">
        <title>Report of infection by Mycobacterium simiae a patient suffering from pulmonary tuberculosis.</title>
        <authorList>
            <person name="Mohanty P.S."/>
            <person name="Bansal A.K."/>
            <person name="Singh H."/>
            <person name="Sharma S."/>
            <person name="Patil S.A."/>
            <person name="Upadhaya P."/>
            <person name="Singh P.K."/>
            <person name="Kumar D."/>
            <person name="Kumar S."/>
            <person name="Singh R.K."/>
            <person name="Chaudhary B."/>
        </authorList>
    </citation>
    <scope>NUCLEOTIDE SEQUENCE [LARGE SCALE GENOMIC DNA]</scope>
    <source>
        <strain evidence="1 2">JAL-560-SIM</strain>
    </source>
</reference>
<evidence type="ECO:0000313" key="1">
    <source>
        <dbReference type="EMBL" id="KAA1248419.1"/>
    </source>
</evidence>
<dbReference type="RefSeq" id="WP_149655728.1">
    <property type="nucleotide sequence ID" value="NZ_VTZN01000162.1"/>
</dbReference>
<keyword evidence="2" id="KW-1185">Reference proteome</keyword>
<name>A0A5B1BN53_MYCSI</name>
<dbReference type="OrthoDB" id="4729856at2"/>
<evidence type="ECO:0000313" key="2">
    <source>
        <dbReference type="Proteomes" id="UP000324701"/>
    </source>
</evidence>
<gene>
    <name evidence="1" type="ORF">F0Q45_20715</name>
</gene>
<proteinExistence type="predicted"/>
<dbReference type="AlphaFoldDB" id="A0A5B1BN53"/>
<comment type="caution">
    <text evidence="1">The sequence shown here is derived from an EMBL/GenBank/DDBJ whole genome shotgun (WGS) entry which is preliminary data.</text>
</comment>
<dbReference type="Proteomes" id="UP000324701">
    <property type="component" value="Unassembled WGS sequence"/>
</dbReference>
<organism evidence="1 2">
    <name type="scientific">Mycobacterium simiae</name>
    <name type="common">Mycobacterium habana</name>
    <dbReference type="NCBI Taxonomy" id="1784"/>
    <lineage>
        <taxon>Bacteria</taxon>
        <taxon>Bacillati</taxon>
        <taxon>Actinomycetota</taxon>
        <taxon>Actinomycetes</taxon>
        <taxon>Mycobacteriales</taxon>
        <taxon>Mycobacteriaceae</taxon>
        <taxon>Mycobacterium</taxon>
        <taxon>Mycobacterium simiae complex</taxon>
    </lineage>
</organism>